<evidence type="ECO:0000313" key="3">
    <source>
        <dbReference type="Proteomes" id="UP000596049"/>
    </source>
</evidence>
<feature type="transmembrane region" description="Helical" evidence="1">
    <location>
        <begin position="103"/>
        <end position="127"/>
    </location>
</feature>
<feature type="transmembrane region" description="Helical" evidence="1">
    <location>
        <begin position="26"/>
        <end position="50"/>
    </location>
</feature>
<dbReference type="EMBL" id="CP067341">
    <property type="protein sequence ID" value="QQP13926.1"/>
    <property type="molecule type" value="Genomic_DNA"/>
</dbReference>
<feature type="transmembrane region" description="Helical" evidence="1">
    <location>
        <begin position="238"/>
        <end position="258"/>
    </location>
</feature>
<proteinExistence type="predicted"/>
<keyword evidence="1" id="KW-0472">Membrane</keyword>
<dbReference type="RefSeq" id="WP_053594510.1">
    <property type="nucleotide sequence ID" value="NZ_CP067341.1"/>
</dbReference>
<feature type="transmembrane region" description="Helical" evidence="1">
    <location>
        <begin position="390"/>
        <end position="414"/>
    </location>
</feature>
<feature type="transmembrane region" description="Helical" evidence="1">
    <location>
        <begin position="420"/>
        <end position="443"/>
    </location>
</feature>
<gene>
    <name evidence="2" type="ORF">FJQ98_07800</name>
</gene>
<feature type="transmembrane region" description="Helical" evidence="1">
    <location>
        <begin position="171"/>
        <end position="193"/>
    </location>
</feature>
<feature type="transmembrane region" description="Helical" evidence="1">
    <location>
        <begin position="139"/>
        <end position="159"/>
    </location>
</feature>
<keyword evidence="3" id="KW-1185">Reference proteome</keyword>
<feature type="transmembrane region" description="Helical" evidence="1">
    <location>
        <begin position="495"/>
        <end position="516"/>
    </location>
</feature>
<keyword evidence="1" id="KW-0812">Transmembrane</keyword>
<name>A0ABX7AVT6_9BACI</name>
<evidence type="ECO:0008006" key="4">
    <source>
        <dbReference type="Google" id="ProtNLM"/>
    </source>
</evidence>
<evidence type="ECO:0000256" key="1">
    <source>
        <dbReference type="SAM" id="Phobius"/>
    </source>
</evidence>
<keyword evidence="1" id="KW-1133">Transmembrane helix</keyword>
<reference evidence="2 3" key="1">
    <citation type="submission" date="2020-01" db="EMBL/GenBank/DDBJ databases">
        <authorList>
            <person name="Liu G."/>
            <person name="Liu B."/>
        </authorList>
    </citation>
    <scope>NUCLEOTIDE SEQUENCE [LARGE SCALE GENOMIC DNA]</scope>
    <source>
        <strain evidence="2 3">FJAT-51161</strain>
    </source>
</reference>
<feature type="transmembrane region" description="Helical" evidence="1">
    <location>
        <begin position="350"/>
        <end position="369"/>
    </location>
</feature>
<dbReference type="Proteomes" id="UP000596049">
    <property type="component" value="Chromosome"/>
</dbReference>
<sequence>MKDNIQLIKFFLTSFYAKPKQPVIQVLLIIAFIYLAVQYFVLTFTIYFIATPEEYLFYNVLLSNGVTYLLISYFAISVVFSQSDFAIFAHLPISAKKVVISKIISGVTLPIMAVSILSIPTFFIFLIEFKLGVAIKSLLLLLVMNVLIVLFLLFVLSILNHFRSMFSNTSVYLLVRMTLIVGIGISPILYFLIKNYHAMSTVLVKLDVSTISSLSASISDFLEIGYRFAMQQSLVETLLSLNSAISFISLFALCYVLFKATIKMIASKYYEHGMLVSRIEKTTKVWGRDIQSSLVNYLQREYWIIQSEPYFKMQAILGIILTPICTIIFLILLQMNMIKAEWIVNNESFLFAYMVLLMSCMNNISGTPYSREGKYYASSMTLPFDPQKIYMAKIMTSSCIGIISVVISYIIYMLFGRGDIITGLHLLITLLLVITYNLMSPLYDRRLPLLEWSNPSEAIKSNPTVLISLLYGLPLLIVIGLLHFSLLSFNVSPSISVAIILIIVILCAITLIYKIFNRKNLECSSP</sequence>
<feature type="transmembrane region" description="Helical" evidence="1">
    <location>
        <begin position="315"/>
        <end position="338"/>
    </location>
</feature>
<evidence type="ECO:0000313" key="2">
    <source>
        <dbReference type="EMBL" id="QQP13926.1"/>
    </source>
</evidence>
<organism evidence="2 3">
    <name type="scientific">Lysinibacillus agricola</name>
    <dbReference type="NCBI Taxonomy" id="2590012"/>
    <lineage>
        <taxon>Bacteria</taxon>
        <taxon>Bacillati</taxon>
        <taxon>Bacillota</taxon>
        <taxon>Bacilli</taxon>
        <taxon>Bacillales</taxon>
        <taxon>Bacillaceae</taxon>
        <taxon>Lysinibacillus</taxon>
    </lineage>
</organism>
<protein>
    <recommendedName>
        <fullName evidence="4">ABC transporter permease</fullName>
    </recommendedName>
</protein>
<accession>A0ABX7AVT6</accession>
<feature type="transmembrane region" description="Helical" evidence="1">
    <location>
        <begin position="464"/>
        <end position="489"/>
    </location>
</feature>